<keyword evidence="1" id="KW-0067">ATP-binding</keyword>
<reference evidence="3 4" key="1">
    <citation type="journal article" date="2016" name="Nat. Commun.">
        <title>Thousands of microbial genomes shed light on interconnected biogeochemical processes in an aquifer system.</title>
        <authorList>
            <person name="Anantharaman K."/>
            <person name="Brown C.T."/>
            <person name="Hug L.A."/>
            <person name="Sharon I."/>
            <person name="Castelle C.J."/>
            <person name="Probst A.J."/>
            <person name="Thomas B.C."/>
            <person name="Singh A."/>
            <person name="Wilkins M.J."/>
            <person name="Karaoz U."/>
            <person name="Brodie E.L."/>
            <person name="Williams K.H."/>
            <person name="Hubbard S.S."/>
            <person name="Banfield J.F."/>
        </authorList>
    </citation>
    <scope>NUCLEOTIDE SEQUENCE [LARGE SCALE GENOMIC DNA]</scope>
</reference>
<evidence type="ECO:0000259" key="2">
    <source>
        <dbReference type="PROSITE" id="PS50975"/>
    </source>
</evidence>
<organism evidence="3 4">
    <name type="scientific">Candidatus Taylorbacteria bacterium RIFCSPHIGHO2_01_FULL_46_22b</name>
    <dbReference type="NCBI Taxonomy" id="1802301"/>
    <lineage>
        <taxon>Bacteria</taxon>
        <taxon>Candidatus Tayloriibacteriota</taxon>
    </lineage>
</organism>
<dbReference type="InterPro" id="IPR011761">
    <property type="entry name" value="ATP-grasp"/>
</dbReference>
<dbReference type="GO" id="GO:0009432">
    <property type="term" value="P:SOS response"/>
    <property type="evidence" value="ECO:0007669"/>
    <property type="project" value="TreeGrafter"/>
</dbReference>
<dbReference type="GO" id="GO:0005737">
    <property type="term" value="C:cytoplasm"/>
    <property type="evidence" value="ECO:0007669"/>
    <property type="project" value="TreeGrafter"/>
</dbReference>
<dbReference type="InterPro" id="IPR013651">
    <property type="entry name" value="ATP-grasp_RimK-type"/>
</dbReference>
<accession>A0A1G2M4C8</accession>
<proteinExistence type="predicted"/>
<dbReference type="InterPro" id="IPR013815">
    <property type="entry name" value="ATP_grasp_subdomain_1"/>
</dbReference>
<protein>
    <recommendedName>
        <fullName evidence="2">ATP-grasp domain-containing protein</fullName>
    </recommendedName>
</protein>
<feature type="domain" description="ATP-grasp" evidence="2">
    <location>
        <begin position="80"/>
        <end position="274"/>
    </location>
</feature>
<dbReference type="PROSITE" id="PS50975">
    <property type="entry name" value="ATP_GRASP"/>
    <property type="match status" value="1"/>
</dbReference>
<dbReference type="EMBL" id="MHRF01000001">
    <property type="protein sequence ID" value="OHA18750.1"/>
    <property type="molecule type" value="Genomic_DNA"/>
</dbReference>
<dbReference type="Pfam" id="PF08443">
    <property type="entry name" value="RimK"/>
    <property type="match status" value="1"/>
</dbReference>
<name>A0A1G2M4C8_9BACT</name>
<dbReference type="AlphaFoldDB" id="A0A1G2M4C8"/>
<dbReference type="PANTHER" id="PTHR21621">
    <property type="entry name" value="RIBOSOMAL PROTEIN S6 MODIFICATION PROTEIN"/>
    <property type="match status" value="1"/>
</dbReference>
<dbReference type="Gene3D" id="3.30.1490.20">
    <property type="entry name" value="ATP-grasp fold, A domain"/>
    <property type="match status" value="1"/>
</dbReference>
<keyword evidence="1" id="KW-0547">Nucleotide-binding</keyword>
<comment type="caution">
    <text evidence="3">The sequence shown here is derived from an EMBL/GenBank/DDBJ whole genome shotgun (WGS) entry which is preliminary data.</text>
</comment>
<dbReference type="Gene3D" id="3.30.470.20">
    <property type="entry name" value="ATP-grasp fold, B domain"/>
    <property type="match status" value="1"/>
</dbReference>
<dbReference type="GO" id="GO:0046872">
    <property type="term" value="F:metal ion binding"/>
    <property type="evidence" value="ECO:0007669"/>
    <property type="project" value="InterPro"/>
</dbReference>
<dbReference type="SUPFAM" id="SSF56059">
    <property type="entry name" value="Glutathione synthetase ATP-binding domain-like"/>
    <property type="match status" value="1"/>
</dbReference>
<evidence type="ECO:0000313" key="3">
    <source>
        <dbReference type="EMBL" id="OHA18750.1"/>
    </source>
</evidence>
<evidence type="ECO:0000256" key="1">
    <source>
        <dbReference type="PROSITE-ProRule" id="PRU00409"/>
    </source>
</evidence>
<gene>
    <name evidence="3" type="ORF">A2664_04560</name>
</gene>
<evidence type="ECO:0000313" key="4">
    <source>
        <dbReference type="Proteomes" id="UP000178873"/>
    </source>
</evidence>
<sequence>MQSLSNIRCIKAACARLSLPAVEHDPNGNLISVNVKGETLWFSNYATPFNQGVIDQICKDKEFTYKVLKDAISMPKTKAYFDPAYQKIQYAPFREFSSEKEIVADIFKNFSLPMIVKMNSGSHGTHVFLCKTKEEVETAIAAIFQKNSSDYDYIALAEDYIESSAEYRVICFDGQVVLAYLKDNSNAVFTGNLSPLHWEGAKAVLISDTTLVATLTRFLAPSFKAFPIHFGGFDVIEDKQGNLHLLEVNSRPDFSIFIRGNGDEPVTLMYEKILVSLAK</sequence>
<dbReference type="Proteomes" id="UP000178873">
    <property type="component" value="Unassembled WGS sequence"/>
</dbReference>
<dbReference type="PANTHER" id="PTHR21621:SF0">
    <property type="entry name" value="BETA-CITRYLGLUTAMATE SYNTHASE B-RELATED"/>
    <property type="match status" value="1"/>
</dbReference>
<dbReference type="GO" id="GO:0005524">
    <property type="term" value="F:ATP binding"/>
    <property type="evidence" value="ECO:0007669"/>
    <property type="project" value="UniProtKB-UniRule"/>
</dbReference>
<dbReference type="STRING" id="1802301.A2664_04560"/>
<dbReference type="GO" id="GO:0018169">
    <property type="term" value="F:ribosomal S6-glutamic acid ligase activity"/>
    <property type="evidence" value="ECO:0007669"/>
    <property type="project" value="TreeGrafter"/>
</dbReference>